<evidence type="ECO:0000256" key="1">
    <source>
        <dbReference type="PROSITE-ProRule" id="PRU00339"/>
    </source>
</evidence>
<dbReference type="PANTHER" id="PTHR12558">
    <property type="entry name" value="CELL DIVISION CYCLE 16,23,27"/>
    <property type="match status" value="1"/>
</dbReference>
<feature type="repeat" description="TPR" evidence="1">
    <location>
        <begin position="41"/>
        <end position="74"/>
    </location>
</feature>
<accession>A0ABR5A8G2</accession>
<feature type="transmembrane region" description="Helical" evidence="2">
    <location>
        <begin position="231"/>
        <end position="254"/>
    </location>
</feature>
<evidence type="ECO:0000313" key="3">
    <source>
        <dbReference type="EMBL" id="KIL37118.1"/>
    </source>
</evidence>
<dbReference type="SUPFAM" id="SSF48452">
    <property type="entry name" value="TPR-like"/>
    <property type="match status" value="2"/>
</dbReference>
<dbReference type="Gene3D" id="1.25.40.10">
    <property type="entry name" value="Tetratricopeptide repeat domain"/>
    <property type="match status" value="2"/>
</dbReference>
<protein>
    <recommendedName>
        <fullName evidence="5">Tetratricopeptide repeat protein</fullName>
    </recommendedName>
</protein>
<dbReference type="Pfam" id="PF13431">
    <property type="entry name" value="TPR_17"/>
    <property type="match status" value="1"/>
</dbReference>
<proteinExistence type="predicted"/>
<evidence type="ECO:0000313" key="4">
    <source>
        <dbReference type="Proteomes" id="UP000054526"/>
    </source>
</evidence>
<dbReference type="Pfam" id="PF13181">
    <property type="entry name" value="TPR_8"/>
    <property type="match status" value="1"/>
</dbReference>
<keyword evidence="4" id="KW-1185">Reference proteome</keyword>
<gene>
    <name evidence="3" type="ORF">SD71_03935</name>
</gene>
<dbReference type="PANTHER" id="PTHR12558:SF13">
    <property type="entry name" value="CELL DIVISION CYCLE PROTEIN 27 HOMOLOG"/>
    <property type="match status" value="1"/>
</dbReference>
<dbReference type="EMBL" id="JXAL01000002">
    <property type="protein sequence ID" value="KIL37118.1"/>
    <property type="molecule type" value="Genomic_DNA"/>
</dbReference>
<keyword evidence="2" id="KW-0472">Membrane</keyword>
<sequence length="300" mass="34889">MLTINQGTARSERILQLMNEGRSEEALAEAELWIKSNPHNAEAYGMLAQIYLKSDNLDQALYWSDQSLRYDAENTTAWFVRVIVLYAQGEEREFFKAVKEAQRFDPYEGHYYFLKFNFCRKNGRLQEAREELNKALYMSPEKLLYKAADSYLQANCGDYEASRVSEKGALLREPADGETFLYLAWAARIRGEHQKALEYLEKAIGIEPGNAHLRTEYTNCLRKCNWLYRLLLLPCYMQKVKVWQFALLGVAAWFVYKPLIVVLAILYAASHGIGTILVRVKVLRWKKQRETNKRSSSRLL</sequence>
<dbReference type="Pfam" id="PF13432">
    <property type="entry name" value="TPR_16"/>
    <property type="match status" value="1"/>
</dbReference>
<feature type="transmembrane region" description="Helical" evidence="2">
    <location>
        <begin position="260"/>
        <end position="280"/>
    </location>
</feature>
<keyword evidence="1" id="KW-0802">TPR repeat</keyword>
<evidence type="ECO:0008006" key="5">
    <source>
        <dbReference type="Google" id="ProtNLM"/>
    </source>
</evidence>
<dbReference type="SMART" id="SM00028">
    <property type="entry name" value="TPR"/>
    <property type="match status" value="3"/>
</dbReference>
<feature type="repeat" description="TPR" evidence="1">
    <location>
        <begin position="177"/>
        <end position="210"/>
    </location>
</feature>
<reference evidence="3 4" key="1">
    <citation type="submission" date="2014-12" db="EMBL/GenBank/DDBJ databases">
        <title>Draft genome sequence of Cohnella kolymensis strain B-2846.</title>
        <authorList>
            <person name="Karlyshev A.V."/>
            <person name="Kudryashova E.B."/>
        </authorList>
    </citation>
    <scope>NUCLEOTIDE SEQUENCE [LARGE SCALE GENOMIC DNA]</scope>
    <source>
        <strain evidence="3 4">VKM B-2846</strain>
    </source>
</reference>
<organism evidence="3 4">
    <name type="scientific">Cohnella kolymensis</name>
    <dbReference type="NCBI Taxonomy" id="1590652"/>
    <lineage>
        <taxon>Bacteria</taxon>
        <taxon>Bacillati</taxon>
        <taxon>Bacillota</taxon>
        <taxon>Bacilli</taxon>
        <taxon>Bacillales</taxon>
        <taxon>Paenibacillaceae</taxon>
        <taxon>Cohnella</taxon>
    </lineage>
</organism>
<evidence type="ECO:0000256" key="2">
    <source>
        <dbReference type="SAM" id="Phobius"/>
    </source>
</evidence>
<keyword evidence="2" id="KW-0812">Transmembrane</keyword>
<keyword evidence="2" id="KW-1133">Transmembrane helix</keyword>
<dbReference type="InterPro" id="IPR019734">
    <property type="entry name" value="TPR_rpt"/>
</dbReference>
<name>A0ABR5A8G2_9BACL</name>
<dbReference type="Proteomes" id="UP000054526">
    <property type="component" value="Unassembled WGS sequence"/>
</dbReference>
<comment type="caution">
    <text evidence="3">The sequence shown here is derived from an EMBL/GenBank/DDBJ whole genome shotgun (WGS) entry which is preliminary data.</text>
</comment>
<dbReference type="InterPro" id="IPR011990">
    <property type="entry name" value="TPR-like_helical_dom_sf"/>
</dbReference>
<dbReference type="PROSITE" id="PS50005">
    <property type="entry name" value="TPR"/>
    <property type="match status" value="2"/>
</dbReference>